<keyword evidence="4" id="KW-1185">Reference proteome</keyword>
<evidence type="ECO:0000313" key="3">
    <source>
        <dbReference type="EMBL" id="RXE55668.1"/>
    </source>
</evidence>
<protein>
    <recommendedName>
        <fullName evidence="2">CAAX prenyl protease 2/Lysostaphin resistance protein A-like domain-containing protein</fullName>
    </recommendedName>
</protein>
<dbReference type="Pfam" id="PF02517">
    <property type="entry name" value="Rce1-like"/>
    <property type="match status" value="1"/>
</dbReference>
<feature type="transmembrane region" description="Helical" evidence="1">
    <location>
        <begin position="191"/>
        <end position="208"/>
    </location>
</feature>
<evidence type="ECO:0000259" key="2">
    <source>
        <dbReference type="Pfam" id="PF02517"/>
    </source>
</evidence>
<sequence>MLGIALAVYLFWTLATYLLEGRVNLLISGDPVGRLTYAVIANLLIGTVLALYIMNLFWKSGGISREEFGFQPAKRTLVSLIGAFVLGLLIFVLQSPKSLDPVVVLNVFAQVFTTSTAEILVVYALVGVTGVCLTRSLGRIPSLIVGIALASVLFGAYHIAHSPPFNTLSLILLLTLIGVITGVFFFLVREIYSTIVFHNFLALFGVMQNADPANFQAPNALLLGMMVVTVAVLVVTERYLFRGRP</sequence>
<evidence type="ECO:0000313" key="4">
    <source>
        <dbReference type="Proteomes" id="UP000290932"/>
    </source>
</evidence>
<dbReference type="GO" id="GO:0080120">
    <property type="term" value="P:CAAX-box protein maturation"/>
    <property type="evidence" value="ECO:0007669"/>
    <property type="project" value="UniProtKB-ARBA"/>
</dbReference>
<gene>
    <name evidence="3" type="ORF">ABH15_05345</name>
</gene>
<keyword evidence="1" id="KW-1133">Transmembrane helix</keyword>
<dbReference type="AlphaFoldDB" id="A0A498GZ56"/>
<feature type="transmembrane region" description="Helical" evidence="1">
    <location>
        <begin position="107"/>
        <end position="133"/>
    </location>
</feature>
<dbReference type="InterPro" id="IPR003675">
    <property type="entry name" value="Rce1/LyrA-like_dom"/>
</dbReference>
<keyword evidence="1" id="KW-0472">Membrane</keyword>
<comment type="caution">
    <text evidence="3">The sequence shown here is derived from an EMBL/GenBank/DDBJ whole genome shotgun (WGS) entry which is preliminary data.</text>
</comment>
<name>A0A498GZ56_9EURY</name>
<feature type="transmembrane region" description="Helical" evidence="1">
    <location>
        <begin position="220"/>
        <end position="241"/>
    </location>
</feature>
<feature type="transmembrane region" description="Helical" evidence="1">
    <location>
        <begin position="140"/>
        <end position="159"/>
    </location>
</feature>
<dbReference type="Proteomes" id="UP000290932">
    <property type="component" value="Unassembled WGS sequence"/>
</dbReference>
<dbReference type="GO" id="GO:0004175">
    <property type="term" value="F:endopeptidase activity"/>
    <property type="evidence" value="ECO:0007669"/>
    <property type="project" value="UniProtKB-ARBA"/>
</dbReference>
<feature type="domain" description="CAAX prenyl protease 2/Lysostaphin resistance protein A-like" evidence="2">
    <location>
        <begin position="132"/>
        <end position="200"/>
    </location>
</feature>
<reference evidence="3 4" key="1">
    <citation type="journal article" date="2015" name="Int. J. Syst. Evol. Microbiol.">
        <title>Methanoculleus taiwanensis sp. nov., a methanogen isolated from deep marine sediment at the deformation front area near Taiwan.</title>
        <authorList>
            <person name="Weng C.Y."/>
            <person name="Chen S.C."/>
            <person name="Lai M.C."/>
            <person name="Wu S.Y."/>
            <person name="Lin S."/>
            <person name="Yang T.F."/>
            <person name="Chen P.C."/>
        </authorList>
    </citation>
    <scope>NUCLEOTIDE SEQUENCE [LARGE SCALE GENOMIC DNA]</scope>
    <source>
        <strain evidence="3 4">CYW4</strain>
    </source>
</reference>
<feature type="transmembrane region" description="Helical" evidence="1">
    <location>
        <begin position="37"/>
        <end position="57"/>
    </location>
</feature>
<keyword evidence="1" id="KW-0812">Transmembrane</keyword>
<evidence type="ECO:0000256" key="1">
    <source>
        <dbReference type="SAM" id="Phobius"/>
    </source>
</evidence>
<dbReference type="EMBL" id="LHQS01000002">
    <property type="protein sequence ID" value="RXE55668.1"/>
    <property type="molecule type" value="Genomic_DNA"/>
</dbReference>
<feature type="transmembrane region" description="Helical" evidence="1">
    <location>
        <begin position="77"/>
        <end position="95"/>
    </location>
</feature>
<proteinExistence type="predicted"/>
<accession>A0A498GZ56</accession>
<feature type="transmembrane region" description="Helical" evidence="1">
    <location>
        <begin position="165"/>
        <end position="186"/>
    </location>
</feature>
<organism evidence="3 4">
    <name type="scientific">Methanoculleus taiwanensis</name>
    <dbReference type="NCBI Taxonomy" id="1550565"/>
    <lineage>
        <taxon>Archaea</taxon>
        <taxon>Methanobacteriati</taxon>
        <taxon>Methanobacteriota</taxon>
        <taxon>Stenosarchaea group</taxon>
        <taxon>Methanomicrobia</taxon>
        <taxon>Methanomicrobiales</taxon>
        <taxon>Methanomicrobiaceae</taxon>
        <taxon>Methanoculleus</taxon>
    </lineage>
</organism>